<dbReference type="CDD" id="cd07182">
    <property type="entry name" value="RNase_HII_bacteria_HII_like"/>
    <property type="match status" value="1"/>
</dbReference>
<feature type="binding site" evidence="12">
    <location>
        <position position="28"/>
    </location>
    <ligand>
        <name>a divalent metal cation</name>
        <dbReference type="ChEBI" id="CHEBI:60240"/>
    </ligand>
</feature>
<dbReference type="InterPro" id="IPR022898">
    <property type="entry name" value="RNase_HII"/>
</dbReference>
<keyword evidence="7 12" id="KW-0540">Nuclease</keyword>
<comment type="caution">
    <text evidence="15">The sequence shown here is derived from an EMBL/GenBank/DDBJ whole genome shotgun (WGS) entry which is preliminary data.</text>
</comment>
<evidence type="ECO:0000256" key="2">
    <source>
        <dbReference type="ARBA" id="ARBA00001946"/>
    </source>
</evidence>
<evidence type="ECO:0000256" key="3">
    <source>
        <dbReference type="ARBA" id="ARBA00004065"/>
    </source>
</evidence>
<dbReference type="GO" id="GO:0006298">
    <property type="term" value="P:mismatch repair"/>
    <property type="evidence" value="ECO:0007669"/>
    <property type="project" value="TreeGrafter"/>
</dbReference>
<evidence type="ECO:0000256" key="10">
    <source>
        <dbReference type="ARBA" id="ARBA00022801"/>
    </source>
</evidence>
<dbReference type="GO" id="GO:0032299">
    <property type="term" value="C:ribonuclease H2 complex"/>
    <property type="evidence" value="ECO:0007669"/>
    <property type="project" value="TreeGrafter"/>
</dbReference>
<keyword evidence="11" id="KW-0464">Manganese</keyword>
<dbReference type="NCBIfam" id="NF000595">
    <property type="entry name" value="PRK00015.1-3"/>
    <property type="match status" value="1"/>
</dbReference>
<comment type="catalytic activity">
    <reaction evidence="1 12 13">
        <text>Endonucleolytic cleavage to 5'-phosphomonoester.</text>
        <dbReference type="EC" id="3.1.26.4"/>
    </reaction>
</comment>
<comment type="similarity">
    <text evidence="5 13">Belongs to the RNase HII family.</text>
</comment>
<dbReference type="GO" id="GO:0003723">
    <property type="term" value="F:RNA binding"/>
    <property type="evidence" value="ECO:0007669"/>
    <property type="project" value="UniProtKB-UniRule"/>
</dbReference>
<dbReference type="GO" id="GO:0004523">
    <property type="term" value="F:RNA-DNA hybrid ribonuclease activity"/>
    <property type="evidence" value="ECO:0007669"/>
    <property type="project" value="UniProtKB-UniRule"/>
</dbReference>
<keyword evidence="8 12" id="KW-0479">Metal-binding</keyword>
<sequence length="211" mass="23589">MLIVPKNPSFDFERDLWGKGYEFVVGMDEVGRGCLCGPVVVGAVVFPQYFDQNARNVLLDGINDSKKLSPKKRALLVRVIYAHAFDWSIGVCSASDVDEYGITRAVRSAAALAWRGLSVHPDYGLFDAGLVKTSSQAHVRHLVKGDCVSVSISAASIIAKQWRDAYMVRLSKNLRYRPYKWDENAGYGTSYHQLAIVRYGLSDLHRKTFCH</sequence>
<dbReference type="GO" id="GO:0046872">
    <property type="term" value="F:metal ion binding"/>
    <property type="evidence" value="ECO:0007669"/>
    <property type="project" value="UniProtKB-KW"/>
</dbReference>
<protein>
    <recommendedName>
        <fullName evidence="13">Ribonuclease</fullName>
        <ecNumber evidence="13">3.1.26.4</ecNumber>
    </recommendedName>
</protein>
<accession>A0A2M7TFR2</accession>
<keyword evidence="6" id="KW-0963">Cytoplasm</keyword>
<evidence type="ECO:0000256" key="12">
    <source>
        <dbReference type="PROSITE-ProRule" id="PRU01319"/>
    </source>
</evidence>
<evidence type="ECO:0000256" key="13">
    <source>
        <dbReference type="RuleBase" id="RU003515"/>
    </source>
</evidence>
<comment type="subcellular location">
    <subcellularLocation>
        <location evidence="4">Cytoplasm</location>
    </subcellularLocation>
</comment>
<evidence type="ECO:0000259" key="14">
    <source>
        <dbReference type="PROSITE" id="PS51975"/>
    </source>
</evidence>
<dbReference type="Pfam" id="PF01351">
    <property type="entry name" value="RNase_HII"/>
    <property type="match status" value="1"/>
</dbReference>
<evidence type="ECO:0000256" key="11">
    <source>
        <dbReference type="ARBA" id="ARBA00023211"/>
    </source>
</evidence>
<dbReference type="Gene3D" id="3.30.420.10">
    <property type="entry name" value="Ribonuclease H-like superfamily/Ribonuclease H"/>
    <property type="match status" value="1"/>
</dbReference>
<evidence type="ECO:0000256" key="6">
    <source>
        <dbReference type="ARBA" id="ARBA00022490"/>
    </source>
</evidence>
<dbReference type="InterPro" id="IPR001352">
    <property type="entry name" value="RNase_HII/HIII"/>
</dbReference>
<dbReference type="PANTHER" id="PTHR10954">
    <property type="entry name" value="RIBONUCLEASE H2 SUBUNIT A"/>
    <property type="match status" value="1"/>
</dbReference>
<evidence type="ECO:0000313" key="16">
    <source>
        <dbReference type="Proteomes" id="UP000228920"/>
    </source>
</evidence>
<keyword evidence="9 12" id="KW-0255">Endonuclease</keyword>
<name>A0A2M7TFR2_UNCKA</name>
<feature type="binding site" evidence="12">
    <location>
        <position position="127"/>
    </location>
    <ligand>
        <name>a divalent metal cation</name>
        <dbReference type="ChEBI" id="CHEBI:60240"/>
    </ligand>
</feature>
<dbReference type="GO" id="GO:0005737">
    <property type="term" value="C:cytoplasm"/>
    <property type="evidence" value="ECO:0007669"/>
    <property type="project" value="UniProtKB-SubCell"/>
</dbReference>
<gene>
    <name evidence="15" type="ORF">COY32_06095</name>
</gene>
<dbReference type="PANTHER" id="PTHR10954:SF18">
    <property type="entry name" value="RIBONUCLEASE HII"/>
    <property type="match status" value="1"/>
</dbReference>
<dbReference type="SUPFAM" id="SSF53098">
    <property type="entry name" value="Ribonuclease H-like"/>
    <property type="match status" value="1"/>
</dbReference>
<keyword evidence="10 12" id="KW-0378">Hydrolase</keyword>
<evidence type="ECO:0000256" key="8">
    <source>
        <dbReference type="ARBA" id="ARBA00022723"/>
    </source>
</evidence>
<comment type="function">
    <text evidence="3 13">Endonuclease that specifically degrades the RNA of RNA-DNA hybrids.</text>
</comment>
<evidence type="ECO:0000256" key="4">
    <source>
        <dbReference type="ARBA" id="ARBA00004496"/>
    </source>
</evidence>
<evidence type="ECO:0000313" key="15">
    <source>
        <dbReference type="EMBL" id="PIZ44699.1"/>
    </source>
</evidence>
<feature type="binding site" evidence="12">
    <location>
        <position position="29"/>
    </location>
    <ligand>
        <name>a divalent metal cation</name>
        <dbReference type="ChEBI" id="CHEBI:60240"/>
    </ligand>
</feature>
<feature type="domain" description="RNase H type-2" evidence="14">
    <location>
        <begin position="22"/>
        <end position="211"/>
    </location>
</feature>
<dbReference type="EMBL" id="PFNL01000166">
    <property type="protein sequence ID" value="PIZ44699.1"/>
    <property type="molecule type" value="Genomic_DNA"/>
</dbReference>
<comment type="cofactor">
    <cofactor evidence="2">
        <name>Mg(2+)</name>
        <dbReference type="ChEBI" id="CHEBI:18420"/>
    </cofactor>
</comment>
<evidence type="ECO:0000256" key="9">
    <source>
        <dbReference type="ARBA" id="ARBA00022759"/>
    </source>
</evidence>
<dbReference type="GO" id="GO:0043137">
    <property type="term" value="P:DNA replication, removal of RNA primer"/>
    <property type="evidence" value="ECO:0007669"/>
    <property type="project" value="TreeGrafter"/>
</dbReference>
<dbReference type="InterPro" id="IPR012337">
    <property type="entry name" value="RNaseH-like_sf"/>
</dbReference>
<dbReference type="AlphaFoldDB" id="A0A2M7TFR2"/>
<dbReference type="InterPro" id="IPR024567">
    <property type="entry name" value="RNase_HII/HIII_dom"/>
</dbReference>
<dbReference type="PROSITE" id="PS51975">
    <property type="entry name" value="RNASE_H_2"/>
    <property type="match status" value="1"/>
</dbReference>
<organism evidence="15 16">
    <name type="scientific">candidate division WWE3 bacterium CG_4_10_14_0_2_um_filter_41_14</name>
    <dbReference type="NCBI Taxonomy" id="1975072"/>
    <lineage>
        <taxon>Bacteria</taxon>
        <taxon>Katanobacteria</taxon>
    </lineage>
</organism>
<comment type="cofactor">
    <cofactor evidence="12">
        <name>Mn(2+)</name>
        <dbReference type="ChEBI" id="CHEBI:29035"/>
    </cofactor>
    <cofactor evidence="12">
        <name>Mg(2+)</name>
        <dbReference type="ChEBI" id="CHEBI:18420"/>
    </cofactor>
    <text evidence="12">Manganese or magnesium. Binds 1 divalent metal ion per monomer in the absence of substrate. May bind a second metal ion after substrate binding.</text>
</comment>
<dbReference type="Proteomes" id="UP000228920">
    <property type="component" value="Unassembled WGS sequence"/>
</dbReference>
<evidence type="ECO:0000256" key="1">
    <source>
        <dbReference type="ARBA" id="ARBA00000077"/>
    </source>
</evidence>
<evidence type="ECO:0000256" key="7">
    <source>
        <dbReference type="ARBA" id="ARBA00022722"/>
    </source>
</evidence>
<reference evidence="16" key="1">
    <citation type="submission" date="2017-09" db="EMBL/GenBank/DDBJ databases">
        <title>Depth-based differentiation of microbial function through sediment-hosted aquifers and enrichment of novel symbionts in the deep terrestrial subsurface.</title>
        <authorList>
            <person name="Probst A.J."/>
            <person name="Ladd B."/>
            <person name="Jarett J.K."/>
            <person name="Geller-Mcgrath D.E."/>
            <person name="Sieber C.M.K."/>
            <person name="Emerson J.B."/>
            <person name="Anantharaman K."/>
            <person name="Thomas B.C."/>
            <person name="Malmstrom R."/>
            <person name="Stieglmeier M."/>
            <person name="Klingl A."/>
            <person name="Woyke T."/>
            <person name="Ryan C.M."/>
            <person name="Banfield J.F."/>
        </authorList>
    </citation>
    <scope>NUCLEOTIDE SEQUENCE [LARGE SCALE GENOMIC DNA]</scope>
</reference>
<proteinExistence type="inferred from homology"/>
<evidence type="ECO:0000256" key="5">
    <source>
        <dbReference type="ARBA" id="ARBA00007383"/>
    </source>
</evidence>
<dbReference type="EC" id="3.1.26.4" evidence="13"/>
<dbReference type="InterPro" id="IPR036397">
    <property type="entry name" value="RNaseH_sf"/>
</dbReference>